<name>A0A512MHU2_9BACT</name>
<dbReference type="PROSITE" id="PS00523">
    <property type="entry name" value="SULFATASE_1"/>
    <property type="match status" value="1"/>
</dbReference>
<evidence type="ECO:0000313" key="7">
    <source>
        <dbReference type="EMBL" id="GEP45901.1"/>
    </source>
</evidence>
<protein>
    <submittedName>
        <fullName evidence="7">Arylsulfatase</fullName>
    </submittedName>
</protein>
<dbReference type="InterPro" id="IPR017850">
    <property type="entry name" value="Alkaline_phosphatase_core_sf"/>
</dbReference>
<dbReference type="CDD" id="cd16026">
    <property type="entry name" value="GALNS_like"/>
    <property type="match status" value="1"/>
</dbReference>
<accession>A0A512MHU2</accession>
<dbReference type="InterPro" id="IPR050738">
    <property type="entry name" value="Sulfatase"/>
</dbReference>
<dbReference type="Gene3D" id="3.40.720.10">
    <property type="entry name" value="Alkaline Phosphatase, subunit A"/>
    <property type="match status" value="1"/>
</dbReference>
<dbReference type="Pfam" id="PF00884">
    <property type="entry name" value="Sulfatase"/>
    <property type="match status" value="1"/>
</dbReference>
<keyword evidence="3" id="KW-0378">Hydrolase</keyword>
<dbReference type="Gene3D" id="3.30.1120.10">
    <property type="match status" value="1"/>
</dbReference>
<evidence type="ECO:0000256" key="4">
    <source>
        <dbReference type="ARBA" id="ARBA00022837"/>
    </source>
</evidence>
<keyword evidence="8" id="KW-1185">Reference proteome</keyword>
<organism evidence="7 8">
    <name type="scientific">Brevifollis gellanilyticus</name>
    <dbReference type="NCBI Taxonomy" id="748831"/>
    <lineage>
        <taxon>Bacteria</taxon>
        <taxon>Pseudomonadati</taxon>
        <taxon>Verrucomicrobiota</taxon>
        <taxon>Verrucomicrobiia</taxon>
        <taxon>Verrucomicrobiales</taxon>
        <taxon>Verrucomicrobiaceae</taxon>
    </lineage>
</organism>
<dbReference type="AlphaFoldDB" id="A0A512MHU2"/>
<dbReference type="SUPFAM" id="SSF53649">
    <property type="entry name" value="Alkaline phosphatase-like"/>
    <property type="match status" value="1"/>
</dbReference>
<evidence type="ECO:0000313" key="8">
    <source>
        <dbReference type="Proteomes" id="UP000321577"/>
    </source>
</evidence>
<keyword evidence="4" id="KW-0106">Calcium</keyword>
<reference evidence="7 8" key="1">
    <citation type="submission" date="2019-07" db="EMBL/GenBank/DDBJ databases">
        <title>Whole genome shotgun sequence of Brevifollis gellanilyticus NBRC 108608.</title>
        <authorList>
            <person name="Hosoyama A."/>
            <person name="Uohara A."/>
            <person name="Ohji S."/>
            <person name="Ichikawa N."/>
        </authorList>
    </citation>
    <scope>NUCLEOTIDE SEQUENCE [LARGE SCALE GENOMIC DNA]</scope>
    <source>
        <strain evidence="7 8">NBRC 108608</strain>
    </source>
</reference>
<keyword evidence="5" id="KW-0732">Signal</keyword>
<dbReference type="InterPro" id="IPR024607">
    <property type="entry name" value="Sulfatase_CS"/>
</dbReference>
<dbReference type="GO" id="GO:0046872">
    <property type="term" value="F:metal ion binding"/>
    <property type="evidence" value="ECO:0007669"/>
    <property type="project" value="UniProtKB-KW"/>
</dbReference>
<evidence type="ECO:0000256" key="5">
    <source>
        <dbReference type="SAM" id="SignalP"/>
    </source>
</evidence>
<comment type="caution">
    <text evidence="7">The sequence shown here is derived from an EMBL/GenBank/DDBJ whole genome shotgun (WGS) entry which is preliminary data.</text>
</comment>
<dbReference type="PANTHER" id="PTHR42693">
    <property type="entry name" value="ARYLSULFATASE FAMILY MEMBER"/>
    <property type="match status" value="1"/>
</dbReference>
<dbReference type="PANTHER" id="PTHR42693:SF53">
    <property type="entry name" value="ENDO-4-O-SULFATASE"/>
    <property type="match status" value="1"/>
</dbReference>
<evidence type="ECO:0000259" key="6">
    <source>
        <dbReference type="Pfam" id="PF00884"/>
    </source>
</evidence>
<dbReference type="GO" id="GO:0004065">
    <property type="term" value="F:arylsulfatase activity"/>
    <property type="evidence" value="ECO:0007669"/>
    <property type="project" value="TreeGrafter"/>
</dbReference>
<sequence length="418" mass="46025">MLRLLILLFATFHAHAAPVNVILINCDDLGYGDLGCYGAKDIRTPHLDRMAAEGTRFTDFSVTSALCTPSRAALMTGKYPGRVGLATGVLRPDAQTGLANSETTLAEVFKKAGHATGCIGKWHLGFVKGMRPMDQGFDSYYGVLHNLDKFETVVFEKEGGMPVLRGDVVEKRPAVPAEMTGLYTAEALKFIEQHHEHPFFLYLGHAMPHIPFDASPKFKGKSERGLYGDAVEEIDDSTGQILDKLRSLNLAEKTLVIFTSDNGPERKTPGSAAPLSGSKHTVYEGGLRVPCIAWYPGKVPATRVCDEMLSTLDLLPTFAHLVDTSAPTNLDGLDQLDLFLDPKAKSRRTTLFSLYGLNQRRLESMREGRWKLHVTPTTQLFDLQTDLGETKDVSAQHPEIVQKLIEKALSIRKDTLGE</sequence>
<gene>
    <name evidence="7" type="primary">arsA_7</name>
    <name evidence="7" type="ORF">BGE01nite_51920</name>
</gene>
<dbReference type="Proteomes" id="UP000321577">
    <property type="component" value="Unassembled WGS sequence"/>
</dbReference>
<feature type="signal peptide" evidence="5">
    <location>
        <begin position="1"/>
        <end position="16"/>
    </location>
</feature>
<keyword evidence="2" id="KW-0479">Metal-binding</keyword>
<evidence type="ECO:0000256" key="1">
    <source>
        <dbReference type="ARBA" id="ARBA00008779"/>
    </source>
</evidence>
<evidence type="ECO:0000256" key="3">
    <source>
        <dbReference type="ARBA" id="ARBA00022801"/>
    </source>
</evidence>
<feature type="chain" id="PRO_5021832841" evidence="5">
    <location>
        <begin position="17"/>
        <end position="418"/>
    </location>
</feature>
<dbReference type="RefSeq" id="WP_170267071.1">
    <property type="nucleotide sequence ID" value="NZ_BKAG01000062.1"/>
</dbReference>
<proteinExistence type="inferred from homology"/>
<feature type="domain" description="Sulfatase N-terminal" evidence="6">
    <location>
        <begin position="20"/>
        <end position="323"/>
    </location>
</feature>
<comment type="similarity">
    <text evidence="1">Belongs to the sulfatase family.</text>
</comment>
<dbReference type="InterPro" id="IPR000917">
    <property type="entry name" value="Sulfatase_N"/>
</dbReference>
<evidence type="ECO:0000256" key="2">
    <source>
        <dbReference type="ARBA" id="ARBA00022723"/>
    </source>
</evidence>
<dbReference type="EMBL" id="BKAG01000062">
    <property type="protein sequence ID" value="GEP45901.1"/>
    <property type="molecule type" value="Genomic_DNA"/>
</dbReference>